<comment type="subcellular location">
    <subcellularLocation>
        <location evidence="1">Nucleus</location>
    </subcellularLocation>
</comment>
<dbReference type="GO" id="GO:0006457">
    <property type="term" value="P:protein folding"/>
    <property type="evidence" value="ECO:0007669"/>
    <property type="project" value="UniProtKB-ARBA"/>
</dbReference>
<feature type="region of interest" description="Disordered" evidence="5">
    <location>
        <begin position="194"/>
        <end position="274"/>
    </location>
</feature>
<dbReference type="GO" id="GO:0005634">
    <property type="term" value="C:nucleus"/>
    <property type="evidence" value="ECO:0007669"/>
    <property type="project" value="UniProtKB-SubCell"/>
</dbReference>
<reference evidence="7" key="1">
    <citation type="journal article" date="2016" name="Nat. Biotechnol.">
        <title>Sequencing wild and cultivated cassava and related species reveals extensive interspecific hybridization and genetic diversity.</title>
        <authorList>
            <person name="Bredeson J.V."/>
            <person name="Lyons J.B."/>
            <person name="Prochnik S.E."/>
            <person name="Wu G.A."/>
            <person name="Ha C.M."/>
            <person name="Edsinger-Gonzales E."/>
            <person name="Grimwood J."/>
            <person name="Schmutz J."/>
            <person name="Rabbi I.Y."/>
            <person name="Egesi C."/>
            <person name="Nauluvula P."/>
            <person name="Lebot V."/>
            <person name="Ndunguru J."/>
            <person name="Mkamilo G."/>
            <person name="Bart R.S."/>
            <person name="Setter T.L."/>
            <person name="Gleadow R.M."/>
            <person name="Kulakow P."/>
            <person name="Ferguson M.E."/>
            <person name="Rounsley S."/>
            <person name="Rokhsar D.S."/>
        </authorList>
    </citation>
    <scope>NUCLEOTIDE SEQUENCE [LARGE SCALE GENOMIC DNA]</scope>
    <source>
        <strain evidence="7">cv. AM560-2</strain>
    </source>
</reference>
<dbReference type="SUPFAM" id="SSF46579">
    <property type="entry name" value="Prefoldin"/>
    <property type="match status" value="1"/>
</dbReference>
<evidence type="ECO:0000313" key="6">
    <source>
        <dbReference type="EMBL" id="OAY34040.1"/>
    </source>
</evidence>
<feature type="coiled-coil region" evidence="4">
    <location>
        <begin position="18"/>
        <end position="45"/>
    </location>
</feature>
<dbReference type="Pfam" id="PF02996">
    <property type="entry name" value="Prefoldin"/>
    <property type="match status" value="1"/>
</dbReference>
<feature type="compositionally biased region" description="Basic and acidic residues" evidence="5">
    <location>
        <begin position="311"/>
        <end position="334"/>
    </location>
</feature>
<dbReference type="GO" id="GO:0009409">
    <property type="term" value="P:response to cold"/>
    <property type="evidence" value="ECO:0007669"/>
    <property type="project" value="UniProtKB-ARBA"/>
</dbReference>
<comment type="similarity">
    <text evidence="3">Belongs to the RNA polymerase II subunit 5-mediating protein family.</text>
</comment>
<dbReference type="OrthoDB" id="21413at2759"/>
<gene>
    <name evidence="6" type="ORF">MANES_13G144900v8</name>
</gene>
<evidence type="ECO:0008006" key="8">
    <source>
        <dbReference type="Google" id="ProtNLM"/>
    </source>
</evidence>
<feature type="region of interest" description="Disordered" evidence="5">
    <location>
        <begin position="291"/>
        <end position="334"/>
    </location>
</feature>
<proteinExistence type="inferred from homology"/>
<dbReference type="AlphaFoldDB" id="A0A2C9US09"/>
<accession>A0A2C9US09</accession>
<dbReference type="PANTHER" id="PTHR15111:SF0">
    <property type="entry name" value="UNCONVENTIONAL PREFOLDIN RPB5 INTERACTOR 1"/>
    <property type="match status" value="1"/>
</dbReference>
<evidence type="ECO:0000256" key="4">
    <source>
        <dbReference type="SAM" id="Coils"/>
    </source>
</evidence>
<feature type="coiled-coil region" evidence="4">
    <location>
        <begin position="105"/>
        <end position="132"/>
    </location>
</feature>
<dbReference type="GO" id="GO:0019212">
    <property type="term" value="F:phosphatase inhibitor activity"/>
    <property type="evidence" value="ECO:0000318"/>
    <property type="project" value="GO_Central"/>
</dbReference>
<evidence type="ECO:0000256" key="1">
    <source>
        <dbReference type="ARBA" id="ARBA00004123"/>
    </source>
</evidence>
<evidence type="ECO:0000256" key="3">
    <source>
        <dbReference type="ARBA" id="ARBA00038295"/>
    </source>
</evidence>
<comment type="caution">
    <text evidence="6">The sequence shown here is derived from an EMBL/GenBank/DDBJ whole genome shotgun (WGS) entry which is preliminary data.</text>
</comment>
<evidence type="ECO:0000256" key="2">
    <source>
        <dbReference type="ARBA" id="ARBA00023242"/>
    </source>
</evidence>
<dbReference type="Proteomes" id="UP000091857">
    <property type="component" value="Chromosome 13"/>
</dbReference>
<keyword evidence="2" id="KW-0539">Nucleus</keyword>
<dbReference type="InterPro" id="IPR009053">
    <property type="entry name" value="Prefoldin"/>
</dbReference>
<dbReference type="InterPro" id="IPR052255">
    <property type="entry name" value="RNA_pol_II_subunit5-mediator"/>
</dbReference>
<dbReference type="Gramene" id="Manes.13G144900.1.v8.1">
    <property type="protein sequence ID" value="Manes.13G144900.1.v8.1.CDS"/>
    <property type="gene ID" value="Manes.13G144900.v8.1"/>
</dbReference>
<feature type="compositionally biased region" description="Acidic residues" evidence="5">
    <location>
        <begin position="214"/>
        <end position="235"/>
    </location>
</feature>
<feature type="compositionally biased region" description="Polar residues" evidence="5">
    <location>
        <begin position="378"/>
        <end position="396"/>
    </location>
</feature>
<dbReference type="GO" id="GO:0003682">
    <property type="term" value="F:chromatin binding"/>
    <property type="evidence" value="ECO:0000318"/>
    <property type="project" value="GO_Central"/>
</dbReference>
<feature type="region of interest" description="Disordered" evidence="5">
    <location>
        <begin position="155"/>
        <end position="177"/>
    </location>
</feature>
<dbReference type="GO" id="GO:0000122">
    <property type="term" value="P:negative regulation of transcription by RNA polymerase II"/>
    <property type="evidence" value="ECO:0000318"/>
    <property type="project" value="GO_Central"/>
</dbReference>
<dbReference type="EMBL" id="CM004399">
    <property type="protein sequence ID" value="OAY34040.1"/>
    <property type="molecule type" value="Genomic_DNA"/>
</dbReference>
<feature type="compositionally biased region" description="Acidic residues" evidence="5">
    <location>
        <begin position="196"/>
        <end position="207"/>
    </location>
</feature>
<dbReference type="STRING" id="3983.A0A2C9US09"/>
<keyword evidence="4" id="KW-0175">Coiled coil</keyword>
<dbReference type="Gene3D" id="1.10.287.370">
    <property type="match status" value="1"/>
</dbReference>
<dbReference type="CDD" id="cd23159">
    <property type="entry name" value="Prefoldin_URI1"/>
    <property type="match status" value="1"/>
</dbReference>
<name>A0A2C9US09_MANES</name>
<keyword evidence="7" id="KW-1185">Reference proteome</keyword>
<sequence>MEEPTKGTVTPFASMFPFDEAQKAVKRVEDAIAEKQKELDHLKQFIADNTNLINLVSCLPDELHHDVMVPFGKAAFFPGRLIHTNEFRVLLGEGYYADRTAKQTIEILKRRGKALDSQAESLKANIKDLRAEASFFGSTAAEAAEGLVEIREDYVEKSSSADQSKSEKGDNKVTIEDDEYAHIMSRLDELEKEELAAEGENDSDEDEHTYTADSDNESGEDECIDIVEGDNESGEDAQINAAKRDSDGHEYNQTEANFNNFASQTSLKTRKTQKQTEVKNLSVEALSNKFHNQLDTTDQPNCTGLTVQPVPKDDMSNRKHPTRIEKSIPDEKDLLLPGVKKKVEAASSSRNEAPNWTTKSRFDRFKCFTGPIEECSSITEENSQNQTVTSSQTPVRASSPAFDSSKAFTGSIVERVDNVPTSQERSATSSQSPNSQPSKPVSRFKMQRR</sequence>
<organism evidence="6 7">
    <name type="scientific">Manihot esculenta</name>
    <name type="common">Cassava</name>
    <name type="synonym">Jatropha manihot</name>
    <dbReference type="NCBI Taxonomy" id="3983"/>
    <lineage>
        <taxon>Eukaryota</taxon>
        <taxon>Viridiplantae</taxon>
        <taxon>Streptophyta</taxon>
        <taxon>Embryophyta</taxon>
        <taxon>Tracheophyta</taxon>
        <taxon>Spermatophyta</taxon>
        <taxon>Magnoliopsida</taxon>
        <taxon>eudicotyledons</taxon>
        <taxon>Gunneridae</taxon>
        <taxon>Pentapetalae</taxon>
        <taxon>rosids</taxon>
        <taxon>fabids</taxon>
        <taxon>Malpighiales</taxon>
        <taxon>Euphorbiaceae</taxon>
        <taxon>Crotonoideae</taxon>
        <taxon>Manihoteae</taxon>
        <taxon>Manihot</taxon>
    </lineage>
</organism>
<feature type="compositionally biased region" description="Basic and acidic residues" evidence="5">
    <location>
        <begin position="242"/>
        <end position="252"/>
    </location>
</feature>
<evidence type="ECO:0000313" key="7">
    <source>
        <dbReference type="Proteomes" id="UP000091857"/>
    </source>
</evidence>
<protein>
    <recommendedName>
        <fullName evidence="8">RNA polymerase II subunit 5-mediating protein homolog</fullName>
    </recommendedName>
</protein>
<dbReference type="GO" id="GO:0003714">
    <property type="term" value="F:transcription corepressor activity"/>
    <property type="evidence" value="ECO:0000318"/>
    <property type="project" value="GO_Central"/>
</dbReference>
<dbReference type="GO" id="GO:2001243">
    <property type="term" value="P:negative regulation of intrinsic apoptotic signaling pathway"/>
    <property type="evidence" value="ECO:0000318"/>
    <property type="project" value="GO_Central"/>
</dbReference>
<feature type="compositionally biased region" description="Polar residues" evidence="5">
    <location>
        <begin position="253"/>
        <end position="267"/>
    </location>
</feature>
<dbReference type="InterPro" id="IPR004127">
    <property type="entry name" value="Prefoldin_subunit_alpha"/>
</dbReference>
<feature type="compositionally biased region" description="Basic and acidic residues" evidence="5">
    <location>
        <begin position="164"/>
        <end position="175"/>
    </location>
</feature>
<feature type="region of interest" description="Disordered" evidence="5">
    <location>
        <begin position="378"/>
        <end position="449"/>
    </location>
</feature>
<feature type="compositionally biased region" description="Polar residues" evidence="5">
    <location>
        <begin position="291"/>
        <end position="306"/>
    </location>
</feature>
<evidence type="ECO:0000256" key="5">
    <source>
        <dbReference type="SAM" id="MobiDB-lite"/>
    </source>
</evidence>
<feature type="compositionally biased region" description="Low complexity" evidence="5">
    <location>
        <begin position="426"/>
        <end position="441"/>
    </location>
</feature>
<dbReference type="PANTHER" id="PTHR15111">
    <property type="entry name" value="RNA POLYMERASE II SUBUNIT 5-MEDIATING PROTEIN NNX3"/>
    <property type="match status" value="1"/>
</dbReference>